<dbReference type="AlphaFoldDB" id="A0A1A9KMD7"/>
<name>A0A1A9KMD7_9PSED</name>
<geneLocation type="plasmid" evidence="3">
    <name>prbl16</name>
</geneLocation>
<keyword evidence="2" id="KW-0614">Plasmid</keyword>
<sequence>MTAANRRYTRYAIPENSLQKQQIKTKGVLGFLAGWGDCRVRDISYAGALVLTDKKIGIGDQVLLRLTEKDGGVMDFEGTVANCSKDPITHQFRVGVALSEPEADRREKGFLLQLQDRYRPVA</sequence>
<dbReference type="GeneID" id="93444621"/>
<organism evidence="2 3">
    <name type="scientific">Pseudomonas citronellolis</name>
    <dbReference type="NCBI Taxonomy" id="53408"/>
    <lineage>
        <taxon>Bacteria</taxon>
        <taxon>Pseudomonadati</taxon>
        <taxon>Pseudomonadota</taxon>
        <taxon>Gammaproteobacteria</taxon>
        <taxon>Pseudomonadales</taxon>
        <taxon>Pseudomonadaceae</taxon>
        <taxon>Pseudomonas</taxon>
    </lineage>
</organism>
<reference evidence="2 3" key="1">
    <citation type="submission" date="2016-05" db="EMBL/GenBank/DDBJ databases">
        <title>Genome Sequence of Pseudomonas citronellolis Strain SJTE-3, an Estrogens and Persistent Organic Pollutants degradation strain.</title>
        <authorList>
            <person name="Liang R."/>
        </authorList>
    </citation>
    <scope>NUCLEOTIDE SEQUENCE [LARGE SCALE GENOMIC DNA]</scope>
    <source>
        <strain evidence="2 3">SJTE-3</strain>
        <plasmid evidence="3">Plasmid prbl16</plasmid>
    </source>
</reference>
<dbReference type="Proteomes" id="UP000077748">
    <property type="component" value="Plasmid pRBL16"/>
</dbReference>
<dbReference type="Gene3D" id="2.40.10.220">
    <property type="entry name" value="predicted glycosyltransferase like domains"/>
    <property type="match status" value="1"/>
</dbReference>
<gene>
    <name evidence="2" type="ORF">A9C11_31925</name>
</gene>
<dbReference type="GO" id="GO:0035438">
    <property type="term" value="F:cyclic-di-GMP binding"/>
    <property type="evidence" value="ECO:0007669"/>
    <property type="project" value="InterPro"/>
</dbReference>
<dbReference type="RefSeq" id="WP_010794320.1">
    <property type="nucleotide sequence ID" value="NZ_CP015879.1"/>
</dbReference>
<evidence type="ECO:0000313" key="3">
    <source>
        <dbReference type="Proteomes" id="UP000077748"/>
    </source>
</evidence>
<accession>A0A1A9KMD7</accession>
<dbReference type="SUPFAM" id="SSF141371">
    <property type="entry name" value="PilZ domain-like"/>
    <property type="match status" value="1"/>
</dbReference>
<evidence type="ECO:0000259" key="1">
    <source>
        <dbReference type="Pfam" id="PF07238"/>
    </source>
</evidence>
<dbReference type="Pfam" id="PF07238">
    <property type="entry name" value="PilZ"/>
    <property type="match status" value="1"/>
</dbReference>
<evidence type="ECO:0000313" key="2">
    <source>
        <dbReference type="EMBL" id="ANI18678.1"/>
    </source>
</evidence>
<feature type="domain" description="PilZ" evidence="1">
    <location>
        <begin position="33"/>
        <end position="106"/>
    </location>
</feature>
<protein>
    <recommendedName>
        <fullName evidence="1">PilZ domain-containing protein</fullName>
    </recommendedName>
</protein>
<proteinExistence type="predicted"/>
<dbReference type="EMBL" id="CP015879">
    <property type="protein sequence ID" value="ANI18678.1"/>
    <property type="molecule type" value="Genomic_DNA"/>
</dbReference>
<dbReference type="InterPro" id="IPR009875">
    <property type="entry name" value="PilZ_domain"/>
</dbReference>